<evidence type="ECO:0000256" key="1">
    <source>
        <dbReference type="ARBA" id="ARBA00022676"/>
    </source>
</evidence>
<evidence type="ECO:0000313" key="4">
    <source>
        <dbReference type="EMBL" id="MBO8416523.1"/>
    </source>
</evidence>
<evidence type="ECO:0000256" key="2">
    <source>
        <dbReference type="ARBA" id="ARBA00022679"/>
    </source>
</evidence>
<dbReference type="InterPro" id="IPR002495">
    <property type="entry name" value="Glyco_trans_8"/>
</dbReference>
<evidence type="ECO:0000256" key="3">
    <source>
        <dbReference type="ARBA" id="ARBA00022723"/>
    </source>
</evidence>
<comment type="caution">
    <text evidence="4">The sequence shown here is derived from an EMBL/GenBank/DDBJ whole genome shotgun (WGS) entry which is preliminary data.</text>
</comment>
<organism evidence="4 5">
    <name type="scientific">Candidatus Avisuccinivibrio stercorigallinarum</name>
    <dbReference type="NCBI Taxonomy" id="2840704"/>
    <lineage>
        <taxon>Bacteria</taxon>
        <taxon>Pseudomonadati</taxon>
        <taxon>Pseudomonadota</taxon>
        <taxon>Gammaproteobacteria</taxon>
        <taxon>Aeromonadales</taxon>
        <taxon>Succinivibrionaceae</taxon>
        <taxon>Succinivibrionaceae incertae sedis</taxon>
        <taxon>Candidatus Avisuccinivibrio</taxon>
    </lineage>
</organism>
<dbReference type="Gene3D" id="3.90.550.10">
    <property type="entry name" value="Spore Coat Polysaccharide Biosynthesis Protein SpsA, Chain A"/>
    <property type="match status" value="1"/>
</dbReference>
<dbReference type="SUPFAM" id="SSF53448">
    <property type="entry name" value="Nucleotide-diphospho-sugar transferases"/>
    <property type="match status" value="1"/>
</dbReference>
<reference evidence="4" key="2">
    <citation type="journal article" date="2021" name="PeerJ">
        <title>Extensive microbial diversity within the chicken gut microbiome revealed by metagenomics and culture.</title>
        <authorList>
            <person name="Gilroy R."/>
            <person name="Ravi A."/>
            <person name="Getino M."/>
            <person name="Pursley I."/>
            <person name="Horton D.L."/>
            <person name="Alikhan N.F."/>
            <person name="Baker D."/>
            <person name="Gharbi K."/>
            <person name="Hall N."/>
            <person name="Watson M."/>
            <person name="Adriaenssens E.M."/>
            <person name="Foster-Nyarko E."/>
            <person name="Jarju S."/>
            <person name="Secka A."/>
            <person name="Antonio M."/>
            <person name="Oren A."/>
            <person name="Chaudhuri R.R."/>
            <person name="La Ragione R."/>
            <person name="Hildebrand F."/>
            <person name="Pallen M.J."/>
        </authorList>
    </citation>
    <scope>NUCLEOTIDE SEQUENCE</scope>
    <source>
        <strain evidence="4">17213</strain>
    </source>
</reference>
<dbReference type="GO" id="GO:0016757">
    <property type="term" value="F:glycosyltransferase activity"/>
    <property type="evidence" value="ECO:0007669"/>
    <property type="project" value="UniProtKB-KW"/>
</dbReference>
<dbReference type="EMBL" id="JADINH010000179">
    <property type="protein sequence ID" value="MBO8416523.1"/>
    <property type="molecule type" value="Genomic_DNA"/>
</dbReference>
<protein>
    <recommendedName>
        <fullName evidence="6">Glycosyltransferase family 8 protein</fullName>
    </recommendedName>
</protein>
<accession>A0A9D9DDM0</accession>
<sequence length="302" mass="34876">MGNLIFCTNSRYAPHLAVLIYSILCNSKLPLTFYVLYSSLDAPSENTLRQIVESFDSAQERSLKIVFVKADIEQILKEKNLQLKPFRDSYDTYTRFFLTELLKPYNLKKAIYLDVDMICRQDISVMFSALDNISTLGGVLDTVSLGLDYFYLTPTYVNVGMLMLDFDYLERINFAQRCVDFINNCEIDKLTCNDQDVINNIIPEEDLVLVDQSFNEYLHSKSAVKKAVILHYTGPGKPWLKHIRWRLKKVCWLTYALCTTAFLHGIKIGQTGRTVIFHFLSLIRGFVNLYLSLRELIVGRKP</sequence>
<keyword evidence="1" id="KW-0328">Glycosyltransferase</keyword>
<dbReference type="AlphaFoldDB" id="A0A9D9DDM0"/>
<dbReference type="PANTHER" id="PTHR13778">
    <property type="entry name" value="GLYCOSYLTRANSFERASE 8 DOMAIN-CONTAINING PROTEIN"/>
    <property type="match status" value="1"/>
</dbReference>
<keyword evidence="2" id="KW-0808">Transferase</keyword>
<dbReference type="InterPro" id="IPR029044">
    <property type="entry name" value="Nucleotide-diphossugar_trans"/>
</dbReference>
<evidence type="ECO:0008006" key="6">
    <source>
        <dbReference type="Google" id="ProtNLM"/>
    </source>
</evidence>
<gene>
    <name evidence="4" type="ORF">IAB19_09100</name>
</gene>
<dbReference type="Pfam" id="PF01501">
    <property type="entry name" value="Glyco_transf_8"/>
    <property type="match status" value="1"/>
</dbReference>
<name>A0A9D9DDM0_9GAMM</name>
<keyword evidence="3" id="KW-0479">Metal-binding</keyword>
<dbReference type="PANTHER" id="PTHR13778:SF47">
    <property type="entry name" value="LIPOPOLYSACCHARIDE 1,3-GALACTOSYLTRANSFERASE"/>
    <property type="match status" value="1"/>
</dbReference>
<evidence type="ECO:0000313" key="5">
    <source>
        <dbReference type="Proteomes" id="UP000823631"/>
    </source>
</evidence>
<dbReference type="InterPro" id="IPR050748">
    <property type="entry name" value="Glycosyltrans_8_dom-fam"/>
</dbReference>
<dbReference type="Proteomes" id="UP000823631">
    <property type="component" value="Unassembled WGS sequence"/>
</dbReference>
<proteinExistence type="predicted"/>
<dbReference type="GO" id="GO:0046872">
    <property type="term" value="F:metal ion binding"/>
    <property type="evidence" value="ECO:0007669"/>
    <property type="project" value="UniProtKB-KW"/>
</dbReference>
<reference evidence="4" key="1">
    <citation type="submission" date="2020-10" db="EMBL/GenBank/DDBJ databases">
        <authorList>
            <person name="Gilroy R."/>
        </authorList>
    </citation>
    <scope>NUCLEOTIDE SEQUENCE</scope>
    <source>
        <strain evidence="4">17213</strain>
    </source>
</reference>